<protein>
    <submittedName>
        <fullName evidence="1">Uncharacterized protein</fullName>
    </submittedName>
</protein>
<dbReference type="RefSeq" id="WP_170047678.1">
    <property type="nucleotide sequence ID" value="NZ_RJKL01000001.1"/>
</dbReference>
<dbReference type="EMBL" id="RJKL01000001">
    <property type="protein sequence ID" value="ROP29784.1"/>
    <property type="molecule type" value="Genomic_DNA"/>
</dbReference>
<dbReference type="Proteomes" id="UP000271683">
    <property type="component" value="Unassembled WGS sequence"/>
</dbReference>
<name>A0A3N1GHQ8_9ACTN</name>
<reference evidence="1 2" key="1">
    <citation type="submission" date="2018-11" db="EMBL/GenBank/DDBJ databases">
        <title>Sequencing the genomes of 1000 actinobacteria strains.</title>
        <authorList>
            <person name="Klenk H.-P."/>
        </authorList>
    </citation>
    <scope>NUCLEOTIDE SEQUENCE [LARGE SCALE GENOMIC DNA]</scope>
    <source>
        <strain evidence="1 2">DSM 43634</strain>
    </source>
</reference>
<gene>
    <name evidence="1" type="ORF">EDD30_2599</name>
</gene>
<comment type="caution">
    <text evidence="1">The sequence shown here is derived from an EMBL/GenBank/DDBJ whole genome shotgun (WGS) entry which is preliminary data.</text>
</comment>
<accession>A0A3N1GHQ8</accession>
<proteinExistence type="predicted"/>
<sequence length="58" mass="5948">MTKPAIRGWHILAALALAFAALAYHSTGTGRPLLATAAVAFTISATCAASTHRPGNTR</sequence>
<evidence type="ECO:0000313" key="1">
    <source>
        <dbReference type="EMBL" id="ROP29784.1"/>
    </source>
</evidence>
<dbReference type="AlphaFoldDB" id="A0A3N1GHQ8"/>
<evidence type="ECO:0000313" key="2">
    <source>
        <dbReference type="Proteomes" id="UP000271683"/>
    </source>
</evidence>
<organism evidence="1 2">
    <name type="scientific">Couchioplanes caeruleus</name>
    <dbReference type="NCBI Taxonomy" id="56438"/>
    <lineage>
        <taxon>Bacteria</taxon>
        <taxon>Bacillati</taxon>
        <taxon>Actinomycetota</taxon>
        <taxon>Actinomycetes</taxon>
        <taxon>Micromonosporales</taxon>
        <taxon>Micromonosporaceae</taxon>
        <taxon>Couchioplanes</taxon>
    </lineage>
</organism>